<evidence type="ECO:0000256" key="8">
    <source>
        <dbReference type="ARBA" id="ARBA00031329"/>
    </source>
</evidence>
<keyword evidence="7" id="KW-0315">Glutamine amidotransferase</keyword>
<evidence type="ECO:0000256" key="7">
    <source>
        <dbReference type="ARBA" id="ARBA00022962"/>
    </source>
</evidence>
<dbReference type="InterPro" id="IPR029062">
    <property type="entry name" value="Class_I_gatase-like"/>
</dbReference>
<dbReference type="Gene3D" id="3.40.50.880">
    <property type="match status" value="1"/>
</dbReference>
<keyword evidence="5 13" id="KW-0808">Transferase</keyword>
<keyword evidence="6" id="KW-0289">Folate biosynthesis</keyword>
<dbReference type="Proteomes" id="UP001447188">
    <property type="component" value="Unassembled WGS sequence"/>
</dbReference>
<dbReference type="InterPro" id="IPR015890">
    <property type="entry name" value="Chorismate_C"/>
</dbReference>
<dbReference type="CDD" id="cd01743">
    <property type="entry name" value="GATase1_Anthranilate_Synthase"/>
    <property type="match status" value="1"/>
</dbReference>
<evidence type="ECO:0000256" key="5">
    <source>
        <dbReference type="ARBA" id="ARBA00022679"/>
    </source>
</evidence>
<feature type="domain" description="Chorismate-utilising enzyme C-terminal" evidence="11">
    <location>
        <begin position="478"/>
        <end position="746"/>
    </location>
</feature>
<evidence type="ECO:0000256" key="6">
    <source>
        <dbReference type="ARBA" id="ARBA00022909"/>
    </source>
</evidence>
<comment type="catalytic activity">
    <reaction evidence="1">
        <text>chorismate + L-glutamine = 4-amino-4-deoxychorismate + L-glutamate</text>
        <dbReference type="Rhea" id="RHEA:11672"/>
        <dbReference type="ChEBI" id="CHEBI:29748"/>
        <dbReference type="ChEBI" id="CHEBI:29985"/>
        <dbReference type="ChEBI" id="CHEBI:58359"/>
        <dbReference type="ChEBI" id="CHEBI:58406"/>
        <dbReference type="EC" id="2.6.1.85"/>
    </reaction>
</comment>
<dbReference type="InterPro" id="IPR006805">
    <property type="entry name" value="Anth_synth_I_N"/>
</dbReference>
<dbReference type="Pfam" id="PF00117">
    <property type="entry name" value="GATase"/>
    <property type="match status" value="1"/>
</dbReference>
<name>A0ABR3GPI1_9PEZI</name>
<evidence type="ECO:0000259" key="10">
    <source>
        <dbReference type="Pfam" id="PF00117"/>
    </source>
</evidence>
<gene>
    <name evidence="13" type="primary">ABZ1</name>
    <name evidence="13" type="ORF">Q9L58_003069</name>
</gene>
<protein>
    <recommendedName>
        <fullName evidence="4">aminodeoxychorismate synthase</fullName>
        <ecNumber evidence="4">2.6.1.85</ecNumber>
    </recommendedName>
    <alternativeName>
        <fullName evidence="8">Para-aminobenzoate synthase</fullName>
    </alternativeName>
    <alternativeName>
        <fullName evidence="9">p-aminobenzoic acid synthase</fullName>
    </alternativeName>
</protein>
<dbReference type="PANTHER" id="PTHR11236">
    <property type="entry name" value="AMINOBENZOATE/ANTHRANILATE SYNTHASE"/>
    <property type="match status" value="1"/>
</dbReference>
<keyword evidence="13" id="KW-0032">Aminotransferase</keyword>
<dbReference type="Pfam" id="PF04715">
    <property type="entry name" value="Anth_synt_I_N"/>
    <property type="match status" value="1"/>
</dbReference>
<dbReference type="InterPro" id="IPR010117">
    <property type="entry name" value="PabB_fungal"/>
</dbReference>
<organism evidence="13 14">
    <name type="scientific">Discina gigas</name>
    <dbReference type="NCBI Taxonomy" id="1032678"/>
    <lineage>
        <taxon>Eukaryota</taxon>
        <taxon>Fungi</taxon>
        <taxon>Dikarya</taxon>
        <taxon>Ascomycota</taxon>
        <taxon>Pezizomycotina</taxon>
        <taxon>Pezizomycetes</taxon>
        <taxon>Pezizales</taxon>
        <taxon>Discinaceae</taxon>
        <taxon>Discina</taxon>
    </lineage>
</organism>
<evidence type="ECO:0000256" key="9">
    <source>
        <dbReference type="ARBA" id="ARBA00031904"/>
    </source>
</evidence>
<evidence type="ECO:0000256" key="4">
    <source>
        <dbReference type="ARBA" id="ARBA00013139"/>
    </source>
</evidence>
<dbReference type="InterPro" id="IPR005801">
    <property type="entry name" value="ADC_synthase"/>
</dbReference>
<comment type="similarity">
    <text evidence="3">In the C-terminal section; belongs to the anthranilate synthase component I family.</text>
</comment>
<evidence type="ECO:0000256" key="3">
    <source>
        <dbReference type="ARBA" id="ARBA00005970"/>
    </source>
</evidence>
<dbReference type="NCBIfam" id="TIGR01823">
    <property type="entry name" value="PabB-fungal"/>
    <property type="match status" value="1"/>
</dbReference>
<keyword evidence="14" id="KW-1185">Reference proteome</keyword>
<dbReference type="Gene3D" id="3.60.120.10">
    <property type="entry name" value="Anthranilate synthase"/>
    <property type="match status" value="1"/>
</dbReference>
<reference evidence="13 14" key="1">
    <citation type="submission" date="2024-02" db="EMBL/GenBank/DDBJ databases">
        <title>Discinaceae phylogenomics.</title>
        <authorList>
            <person name="Dirks A.C."/>
            <person name="James T.Y."/>
        </authorList>
    </citation>
    <scope>NUCLEOTIDE SEQUENCE [LARGE SCALE GENOMIC DNA]</scope>
    <source>
        <strain evidence="13 14">ACD0624</strain>
    </source>
</reference>
<accession>A0ABR3GPI1</accession>
<comment type="caution">
    <text evidence="13">The sequence shown here is derived from an EMBL/GenBank/DDBJ whole genome shotgun (WGS) entry which is preliminary data.</text>
</comment>
<evidence type="ECO:0000259" key="11">
    <source>
        <dbReference type="Pfam" id="PF00425"/>
    </source>
</evidence>
<comment type="pathway">
    <text evidence="2">Cofactor biosynthesis; tetrahydrofolate biosynthesis; 4-aminobenzoate from chorismate: step 1/2.</text>
</comment>
<evidence type="ECO:0000313" key="13">
    <source>
        <dbReference type="EMBL" id="KAL0637849.1"/>
    </source>
</evidence>
<dbReference type="InterPro" id="IPR019999">
    <property type="entry name" value="Anth_synth_I-like"/>
</dbReference>
<feature type="domain" description="Anthranilate synthase component I N-terminal" evidence="12">
    <location>
        <begin position="281"/>
        <end position="421"/>
    </location>
</feature>
<dbReference type="SUPFAM" id="SSF56322">
    <property type="entry name" value="ADC synthase"/>
    <property type="match status" value="1"/>
</dbReference>
<dbReference type="PRINTS" id="PR00097">
    <property type="entry name" value="ANTSNTHASEII"/>
</dbReference>
<dbReference type="GO" id="GO:0046820">
    <property type="term" value="F:4-amino-4-deoxychorismate synthase activity"/>
    <property type="evidence" value="ECO:0007669"/>
    <property type="project" value="UniProtKB-EC"/>
</dbReference>
<evidence type="ECO:0000259" key="12">
    <source>
        <dbReference type="Pfam" id="PF04715"/>
    </source>
</evidence>
<dbReference type="EMBL" id="JBBBZM010000029">
    <property type="protein sequence ID" value="KAL0637849.1"/>
    <property type="molecule type" value="Genomic_DNA"/>
</dbReference>
<dbReference type="PANTHER" id="PTHR11236:SF18">
    <property type="entry name" value="AMINODEOXYCHORISMATE SYNTHASE"/>
    <property type="match status" value="1"/>
</dbReference>
<dbReference type="SUPFAM" id="SSF52317">
    <property type="entry name" value="Class I glutamine amidotransferase-like"/>
    <property type="match status" value="1"/>
</dbReference>
<dbReference type="EC" id="2.6.1.85" evidence="4"/>
<dbReference type="InterPro" id="IPR006221">
    <property type="entry name" value="TrpG/PapA_dom"/>
</dbReference>
<dbReference type="PRINTS" id="PR00096">
    <property type="entry name" value="GATASE"/>
</dbReference>
<evidence type="ECO:0000256" key="2">
    <source>
        <dbReference type="ARBA" id="ARBA00005009"/>
    </source>
</evidence>
<dbReference type="InterPro" id="IPR017926">
    <property type="entry name" value="GATASE"/>
</dbReference>
<dbReference type="PROSITE" id="PS51273">
    <property type="entry name" value="GATASE_TYPE_1"/>
    <property type="match status" value="1"/>
</dbReference>
<evidence type="ECO:0000256" key="1">
    <source>
        <dbReference type="ARBA" id="ARBA00001000"/>
    </source>
</evidence>
<dbReference type="PRINTS" id="PR00099">
    <property type="entry name" value="CPSGATASE"/>
</dbReference>
<sequence>MPSATPLPHRILLIDAYDSFTHNLSSLVSLATGATVHIIHIDTFAHIDALLPFLCSFHAVVIGPGPGSPENDTDVGIIRDIWHLDAAHVLPVFGVCLGLQSLCLAFGGRIERLGVVKHGLTSPISHTGTGLFAGVGSVDAVRYHSLHAVPPSPTAIVPLAWTTDENGRVLMAARHAHHPFYAVQYHPESICTEGGGASVIANFWRLACEWNRDHRAQRVVDLPPSWGVPAVEQSLLEQQLEWEHARGIVQTRHRMAEVRTVEVGTRGFEAWRVCEMLDVMGSRDFVLLDSAAAPGRWSIIAVLTPNLTQHISYSVGDSHATLSRIGSSAAPVKLDLGETYDGSIWRFLAKYMAARRAVGGIEEVPFWGGLVGYFNYEIGVAALDVPIRPRPESVGAQRPDVNLAFAERSIVVDGHTGRMYIQTLLGEESDDGWLEDTKRRIQQEADMLLTPPLTPTSTHHTYLLPPAKLTPTVHPPHKASYIAKVLEAQSHLAAGDSYELCITAQTAILQPRATAPHPWHIYTSLRRRNAAPYGAYLRLGATTLLSSSPERFLSWTRRGTCQLRPIKGTVRKTPTTTVALATAILNTPKERAENLMIVDLIRHDLHRVVGPSSVHVSQLMAVEEYATVFQLVSVIEGTLTGAATGFDVLATSLPPGSMTGAPKKRSVELLQTIEETERGVYSGVAGYWSVCGAGDWCVVIRSAVRYDEEVVTGGREGDCDVWRIGAGGAVTALSKAEDEWEEMETKLNSTLRAFVG</sequence>
<dbReference type="NCBIfam" id="TIGR00566">
    <property type="entry name" value="trpG_papA"/>
    <property type="match status" value="1"/>
</dbReference>
<proteinExistence type="inferred from homology"/>
<dbReference type="Pfam" id="PF00425">
    <property type="entry name" value="Chorismate_bind"/>
    <property type="match status" value="1"/>
</dbReference>
<feature type="domain" description="Glutamine amidotransferase" evidence="10">
    <location>
        <begin position="12"/>
        <end position="203"/>
    </location>
</feature>
<evidence type="ECO:0000313" key="14">
    <source>
        <dbReference type="Proteomes" id="UP001447188"/>
    </source>
</evidence>